<dbReference type="Gene3D" id="3.40.190.290">
    <property type="match status" value="1"/>
</dbReference>
<dbReference type="Pfam" id="PF03466">
    <property type="entry name" value="LysR_substrate"/>
    <property type="match status" value="1"/>
</dbReference>
<keyword evidence="2" id="KW-0805">Transcription regulation</keyword>
<dbReference type="InterPro" id="IPR058163">
    <property type="entry name" value="LysR-type_TF_proteobact-type"/>
</dbReference>
<dbReference type="Pfam" id="PF00126">
    <property type="entry name" value="HTH_1"/>
    <property type="match status" value="1"/>
</dbReference>
<sequence length="299" mass="33100">MDKLNLMTSFISVAEQGSFTAAARQLGKTKALLSTHVSQLEEWLTVRLITRSTRSMKLTAEGQSYYEQAKKIIDDIATLEAELQHQHRTLVGRLRVAAPTTFGELVLMPYIAQIMAANPNLNIELVLSDRFTDLIAEGFDVGIRIGQMEDSNLITRSAGSLKMMLCASPDYLKRYGVPDSLEQLNQLPCVYDSNHRAGASWSFQTEQGLVEVRPTFVVRVNSALAAANMARSGTVMAYCPDFAISTMLQTGELVPVLVNTCQTQIPLNIIYPHRQHLSAKVKAFADGLIDYMSQQPTAR</sequence>
<dbReference type="CDD" id="cd08422">
    <property type="entry name" value="PBP2_CrgA_like"/>
    <property type="match status" value="1"/>
</dbReference>
<gene>
    <name evidence="6" type="ORF">EH243_11165</name>
</gene>
<evidence type="ECO:0000256" key="4">
    <source>
        <dbReference type="ARBA" id="ARBA00023163"/>
    </source>
</evidence>
<dbReference type="FunFam" id="1.10.10.10:FF:000001">
    <property type="entry name" value="LysR family transcriptional regulator"/>
    <property type="match status" value="1"/>
</dbReference>
<keyword evidence="7" id="KW-1185">Reference proteome</keyword>
<dbReference type="Proteomes" id="UP000283087">
    <property type="component" value="Unassembled WGS sequence"/>
</dbReference>
<evidence type="ECO:0000256" key="2">
    <source>
        <dbReference type="ARBA" id="ARBA00023015"/>
    </source>
</evidence>
<dbReference type="OrthoDB" id="9815676at2"/>
<dbReference type="PANTHER" id="PTHR30537:SF5">
    <property type="entry name" value="HTH-TYPE TRANSCRIPTIONAL ACTIVATOR TTDR-RELATED"/>
    <property type="match status" value="1"/>
</dbReference>
<comment type="caution">
    <text evidence="6">The sequence shown here is derived from an EMBL/GenBank/DDBJ whole genome shotgun (WGS) entry which is preliminary data.</text>
</comment>
<dbReference type="GO" id="GO:0003677">
    <property type="term" value="F:DNA binding"/>
    <property type="evidence" value="ECO:0007669"/>
    <property type="project" value="UniProtKB-KW"/>
</dbReference>
<name>A0A430KPR1_9GAMM</name>
<dbReference type="InterPro" id="IPR005119">
    <property type="entry name" value="LysR_subst-bd"/>
</dbReference>
<keyword evidence="3" id="KW-0238">DNA-binding</keyword>
<dbReference type="InterPro" id="IPR000847">
    <property type="entry name" value="LysR_HTH_N"/>
</dbReference>
<evidence type="ECO:0000256" key="3">
    <source>
        <dbReference type="ARBA" id="ARBA00023125"/>
    </source>
</evidence>
<proteinExistence type="inferred from homology"/>
<protein>
    <submittedName>
        <fullName evidence="6">LysR family transcriptional regulator</fullName>
    </submittedName>
</protein>
<comment type="similarity">
    <text evidence="1">Belongs to the LysR transcriptional regulatory family.</text>
</comment>
<keyword evidence="4" id="KW-0804">Transcription</keyword>
<dbReference type="SUPFAM" id="SSF46785">
    <property type="entry name" value="Winged helix' DNA-binding domain"/>
    <property type="match status" value="1"/>
</dbReference>
<dbReference type="PROSITE" id="PS50931">
    <property type="entry name" value="HTH_LYSR"/>
    <property type="match status" value="1"/>
</dbReference>
<dbReference type="SUPFAM" id="SSF53850">
    <property type="entry name" value="Periplasmic binding protein-like II"/>
    <property type="match status" value="1"/>
</dbReference>
<reference evidence="6 7" key="1">
    <citation type="submission" date="2018-11" db="EMBL/GenBank/DDBJ databases">
        <title>The draft genome sequence of Amphritea opalescens ANRC-JH13T.</title>
        <authorList>
            <person name="Fang Z."/>
            <person name="Zhang Y."/>
            <person name="Han X."/>
        </authorList>
    </citation>
    <scope>NUCLEOTIDE SEQUENCE [LARGE SCALE GENOMIC DNA]</scope>
    <source>
        <strain evidence="6 7">ANRC-JH13</strain>
    </source>
</reference>
<evidence type="ECO:0000256" key="1">
    <source>
        <dbReference type="ARBA" id="ARBA00009437"/>
    </source>
</evidence>
<dbReference type="InterPro" id="IPR036390">
    <property type="entry name" value="WH_DNA-bd_sf"/>
</dbReference>
<dbReference type="GO" id="GO:0003700">
    <property type="term" value="F:DNA-binding transcription factor activity"/>
    <property type="evidence" value="ECO:0007669"/>
    <property type="project" value="InterPro"/>
</dbReference>
<dbReference type="Gene3D" id="1.10.10.10">
    <property type="entry name" value="Winged helix-like DNA-binding domain superfamily/Winged helix DNA-binding domain"/>
    <property type="match status" value="1"/>
</dbReference>
<dbReference type="EMBL" id="RQXW01000009">
    <property type="protein sequence ID" value="RTE65497.1"/>
    <property type="molecule type" value="Genomic_DNA"/>
</dbReference>
<organism evidence="6 7">
    <name type="scientific">Amphritea opalescens</name>
    <dbReference type="NCBI Taxonomy" id="2490544"/>
    <lineage>
        <taxon>Bacteria</taxon>
        <taxon>Pseudomonadati</taxon>
        <taxon>Pseudomonadota</taxon>
        <taxon>Gammaproteobacteria</taxon>
        <taxon>Oceanospirillales</taxon>
        <taxon>Oceanospirillaceae</taxon>
        <taxon>Amphritea</taxon>
    </lineage>
</organism>
<evidence type="ECO:0000313" key="6">
    <source>
        <dbReference type="EMBL" id="RTE65497.1"/>
    </source>
</evidence>
<dbReference type="PANTHER" id="PTHR30537">
    <property type="entry name" value="HTH-TYPE TRANSCRIPTIONAL REGULATOR"/>
    <property type="match status" value="1"/>
</dbReference>
<dbReference type="RefSeq" id="WP_126158750.1">
    <property type="nucleotide sequence ID" value="NZ_RQXW01000009.1"/>
</dbReference>
<dbReference type="AlphaFoldDB" id="A0A430KPR1"/>
<feature type="domain" description="HTH lysR-type" evidence="5">
    <location>
        <begin position="1"/>
        <end position="59"/>
    </location>
</feature>
<evidence type="ECO:0000313" key="7">
    <source>
        <dbReference type="Proteomes" id="UP000283087"/>
    </source>
</evidence>
<accession>A0A430KPR1</accession>
<dbReference type="InterPro" id="IPR036388">
    <property type="entry name" value="WH-like_DNA-bd_sf"/>
</dbReference>
<evidence type="ECO:0000259" key="5">
    <source>
        <dbReference type="PROSITE" id="PS50931"/>
    </source>
</evidence>